<dbReference type="Proteomes" id="UP000774326">
    <property type="component" value="Unassembled WGS sequence"/>
</dbReference>
<proteinExistence type="predicted"/>
<protein>
    <submittedName>
        <fullName evidence="1">Uncharacterized protein</fullName>
    </submittedName>
</protein>
<comment type="caution">
    <text evidence="1">The sequence shown here is derived from an EMBL/GenBank/DDBJ whole genome shotgun (WGS) entry which is preliminary data.</text>
</comment>
<dbReference type="AlphaFoldDB" id="A0A9P8Q981"/>
<evidence type="ECO:0000313" key="2">
    <source>
        <dbReference type="Proteomes" id="UP000774326"/>
    </source>
</evidence>
<sequence length="136" mass="15326">MSFGVRICDWDLEGWLKINNPAFFNSLVNGMDFKVGNPARALFPNNTPSTKPVCLLIVDGSFPFRIQNHSIFISLDDTADVVGSFCELFIGFMWVHTVDVDFQRVSAFTSRTSKEEIQFEGKFLQEVLVISHNISG</sequence>
<name>A0A9P8Q981_WICPI</name>
<evidence type="ECO:0000313" key="1">
    <source>
        <dbReference type="EMBL" id="KAH3685270.1"/>
    </source>
</evidence>
<gene>
    <name evidence="1" type="ORF">WICPIJ_003744</name>
</gene>
<reference evidence="1" key="2">
    <citation type="submission" date="2021-01" db="EMBL/GenBank/DDBJ databases">
        <authorList>
            <person name="Schikora-Tamarit M.A."/>
        </authorList>
    </citation>
    <scope>NUCLEOTIDE SEQUENCE</scope>
    <source>
        <strain evidence="1">CBS2887</strain>
    </source>
</reference>
<dbReference type="EMBL" id="JAEUBG010002063">
    <property type="protein sequence ID" value="KAH3685270.1"/>
    <property type="molecule type" value="Genomic_DNA"/>
</dbReference>
<accession>A0A9P8Q981</accession>
<keyword evidence="2" id="KW-1185">Reference proteome</keyword>
<organism evidence="1 2">
    <name type="scientific">Wickerhamomyces pijperi</name>
    <name type="common">Yeast</name>
    <name type="synonym">Pichia pijperi</name>
    <dbReference type="NCBI Taxonomy" id="599730"/>
    <lineage>
        <taxon>Eukaryota</taxon>
        <taxon>Fungi</taxon>
        <taxon>Dikarya</taxon>
        <taxon>Ascomycota</taxon>
        <taxon>Saccharomycotina</taxon>
        <taxon>Saccharomycetes</taxon>
        <taxon>Phaffomycetales</taxon>
        <taxon>Wickerhamomycetaceae</taxon>
        <taxon>Wickerhamomyces</taxon>
    </lineage>
</organism>
<reference evidence="1" key="1">
    <citation type="journal article" date="2021" name="Open Biol.">
        <title>Shared evolutionary footprints suggest mitochondrial oxidative damage underlies multiple complex I losses in fungi.</title>
        <authorList>
            <person name="Schikora-Tamarit M.A."/>
            <person name="Marcet-Houben M."/>
            <person name="Nosek J."/>
            <person name="Gabaldon T."/>
        </authorList>
    </citation>
    <scope>NUCLEOTIDE SEQUENCE</scope>
    <source>
        <strain evidence="1">CBS2887</strain>
    </source>
</reference>